<proteinExistence type="predicted"/>
<evidence type="ECO:0000313" key="1">
    <source>
        <dbReference type="EMBL" id="MFC4712251.1"/>
    </source>
</evidence>
<dbReference type="RefSeq" id="WP_377277323.1">
    <property type="nucleotide sequence ID" value="NZ_JBHSGL010000005.1"/>
</dbReference>
<reference evidence="2" key="1">
    <citation type="journal article" date="2019" name="Int. J. Syst. Evol. Microbiol.">
        <title>The Global Catalogue of Microorganisms (GCM) 10K type strain sequencing project: providing services to taxonomists for standard genome sequencing and annotation.</title>
        <authorList>
            <consortium name="The Broad Institute Genomics Platform"/>
            <consortium name="The Broad Institute Genome Sequencing Center for Infectious Disease"/>
            <person name="Wu L."/>
            <person name="Ma J."/>
        </authorList>
    </citation>
    <scope>NUCLEOTIDE SEQUENCE [LARGE SCALE GENOMIC DNA]</scope>
    <source>
        <strain evidence="2">CGMCC 1.12151</strain>
    </source>
</reference>
<name>A0ABV9M8V9_9BACL</name>
<keyword evidence="2" id="KW-1185">Reference proteome</keyword>
<gene>
    <name evidence="1" type="ORF">ACFO5U_05265</name>
</gene>
<accession>A0ABV9M8V9</accession>
<comment type="caution">
    <text evidence="1">The sequence shown here is derived from an EMBL/GenBank/DDBJ whole genome shotgun (WGS) entry which is preliminary data.</text>
</comment>
<sequence>MKMKYELTYKSGQKEKVIQEATEQQHTKIIQLVSDAFQNDSTAVITFGEGKGIGKYVRVSDLSQVVTEILE</sequence>
<organism evidence="1 2">
    <name type="scientific">Planococcus dechangensis</name>
    <dbReference type="NCBI Taxonomy" id="1176255"/>
    <lineage>
        <taxon>Bacteria</taxon>
        <taxon>Bacillati</taxon>
        <taxon>Bacillota</taxon>
        <taxon>Bacilli</taxon>
        <taxon>Bacillales</taxon>
        <taxon>Caryophanaceae</taxon>
        <taxon>Planococcus</taxon>
    </lineage>
</organism>
<dbReference type="Proteomes" id="UP001595932">
    <property type="component" value="Unassembled WGS sequence"/>
</dbReference>
<protein>
    <recommendedName>
        <fullName evidence="3">DUF2922 domain-containing protein</fullName>
    </recommendedName>
</protein>
<evidence type="ECO:0000313" key="2">
    <source>
        <dbReference type="Proteomes" id="UP001595932"/>
    </source>
</evidence>
<evidence type="ECO:0008006" key="3">
    <source>
        <dbReference type="Google" id="ProtNLM"/>
    </source>
</evidence>
<dbReference type="EMBL" id="JBHSGL010000005">
    <property type="protein sequence ID" value="MFC4712251.1"/>
    <property type="molecule type" value="Genomic_DNA"/>
</dbReference>